<keyword evidence="3" id="KW-0813">Transport</keyword>
<dbReference type="GO" id="GO:0015031">
    <property type="term" value="P:protein transport"/>
    <property type="evidence" value="ECO:0007669"/>
    <property type="project" value="UniProtKB-KW"/>
</dbReference>
<dbReference type="GO" id="GO:0055085">
    <property type="term" value="P:transmembrane transport"/>
    <property type="evidence" value="ECO:0007669"/>
    <property type="project" value="InterPro"/>
</dbReference>
<dbReference type="InterPro" id="IPR051045">
    <property type="entry name" value="TonB-dependent_transducer"/>
</dbReference>
<evidence type="ECO:0000313" key="14">
    <source>
        <dbReference type="Proteomes" id="UP000422221"/>
    </source>
</evidence>
<protein>
    <submittedName>
        <fullName evidence="13">TonB family protein</fullName>
    </submittedName>
</protein>
<feature type="domain" description="TonB C-terminal" evidence="12">
    <location>
        <begin position="588"/>
        <end position="678"/>
    </location>
</feature>
<dbReference type="GO" id="GO:0098797">
    <property type="term" value="C:plasma membrane protein complex"/>
    <property type="evidence" value="ECO:0007669"/>
    <property type="project" value="TreeGrafter"/>
</dbReference>
<dbReference type="FunFam" id="3.30.1150.10:FF:000002">
    <property type="entry name" value="Energy transducer TonB"/>
    <property type="match status" value="2"/>
</dbReference>
<keyword evidence="6 11" id="KW-0812">Transmembrane</keyword>
<organism evidence="13 14">
    <name type="scientific">Bacteroides salyersiae</name>
    <dbReference type="NCBI Taxonomy" id="291644"/>
    <lineage>
        <taxon>Bacteria</taxon>
        <taxon>Pseudomonadati</taxon>
        <taxon>Bacteroidota</taxon>
        <taxon>Bacteroidia</taxon>
        <taxon>Bacteroidales</taxon>
        <taxon>Bacteroidaceae</taxon>
        <taxon>Bacteroides</taxon>
    </lineage>
</organism>
<evidence type="ECO:0000256" key="10">
    <source>
        <dbReference type="SAM" id="MobiDB-lite"/>
    </source>
</evidence>
<dbReference type="AlphaFoldDB" id="A0A7J4XIM9"/>
<dbReference type="Gene3D" id="3.30.1150.10">
    <property type="match status" value="2"/>
</dbReference>
<dbReference type="InterPro" id="IPR006260">
    <property type="entry name" value="TonB/TolA_C"/>
</dbReference>
<gene>
    <name evidence="13" type="ORF">F3F73_11115</name>
</gene>
<name>A0A7J4XIM9_9BACE</name>
<evidence type="ECO:0000256" key="8">
    <source>
        <dbReference type="ARBA" id="ARBA00022989"/>
    </source>
</evidence>
<feature type="domain" description="TonB C-terminal" evidence="12">
    <location>
        <begin position="452"/>
        <end position="548"/>
    </location>
</feature>
<evidence type="ECO:0000256" key="1">
    <source>
        <dbReference type="ARBA" id="ARBA00004383"/>
    </source>
</evidence>
<comment type="similarity">
    <text evidence="2">Belongs to the TonB family.</text>
</comment>
<evidence type="ECO:0000256" key="6">
    <source>
        <dbReference type="ARBA" id="ARBA00022692"/>
    </source>
</evidence>
<sequence length="678" mass="76534">MTPELAYFLKINVGIALFYAFYRLFLYKDTFFHWRRTALLCFFGVSFLYPMLNLQEWVKAHEPMVAMADLYATTLLPEIVFDEVTITAGINWQDITLTSLKVIYLCGVILFSIRFIVQLISIIRLRIRCKAMQIQGVRIYALNKASGPFSFFHWIFIHPESHTEEELAEVLVHELTHARQIHSADVVFGEWMCIACWFNPFAWLMKREIRNNLEYMADQHVLQTGYDHKTYQYHLLGLAHHKAAATLYNSFNVLPLKNRITMMNKKRTKEIGRTKYLMFLPLAALLMIISNIEAVARTTKDFAKDVIQAVEEKTGQTGETLQPVAAETSEPTTPTTTPLQEKKVEYKGVVVDDTGKGLANATLGAEILNDGTFQKINIPNTKTDANGNFSFTAIEGITTITIDNKDISSSMNIKNQDRLNLKIVLPSADTRKKMEENLEVFDIVEKMPVFPGGQTALMEYISQNLRYPAKAHQERIQGRVIAGFVVEKDGSISTPTIVRSVSPEVDAEAIRVLSTMPKWTPGTQRGKEVRVRYTVPILFKLSEPEAEEIKNSKLDEVVVVAYAADENTATDASDTILENAEEMPKYPGGTEGLMRYLAKNIKYPVDAQKSKTQGRVVVQIIVDKEGRVTSPRIAQSVSPSLDAEAIRVVTGMPRWEPGKNKGEAVAVQYTLPINFKLQ</sequence>
<dbReference type="InterPro" id="IPR008756">
    <property type="entry name" value="Peptidase_M56"/>
</dbReference>
<dbReference type="InterPro" id="IPR037682">
    <property type="entry name" value="TonB_C"/>
</dbReference>
<dbReference type="GO" id="GO:0031992">
    <property type="term" value="F:energy transducer activity"/>
    <property type="evidence" value="ECO:0007669"/>
    <property type="project" value="TreeGrafter"/>
</dbReference>
<reference evidence="13 14" key="1">
    <citation type="journal article" date="2019" name="Nat. Med.">
        <title>A library of human gut bacterial isolates paired with longitudinal multiomics data enables mechanistic microbiome research.</title>
        <authorList>
            <person name="Poyet M."/>
            <person name="Groussin M."/>
            <person name="Gibbons S.M."/>
            <person name="Avila-Pacheco J."/>
            <person name="Jiang X."/>
            <person name="Kearney S.M."/>
            <person name="Perrotta A.R."/>
            <person name="Berdy B."/>
            <person name="Zhao S."/>
            <person name="Lieberman T.D."/>
            <person name="Swanson P.K."/>
            <person name="Smith M."/>
            <person name="Roesemann S."/>
            <person name="Alexander J.E."/>
            <person name="Rich S.A."/>
            <person name="Livny J."/>
            <person name="Vlamakis H."/>
            <person name="Clish C."/>
            <person name="Bullock K."/>
            <person name="Deik A."/>
            <person name="Scott J."/>
            <person name="Pierce K.A."/>
            <person name="Xavier R.J."/>
            <person name="Alm E.J."/>
        </authorList>
    </citation>
    <scope>NUCLEOTIDE SEQUENCE [LARGE SCALE GENOMIC DNA]</scope>
    <source>
        <strain evidence="13 14">BIOML-A10</strain>
    </source>
</reference>
<dbReference type="PANTHER" id="PTHR33446:SF2">
    <property type="entry name" value="PROTEIN TONB"/>
    <property type="match status" value="1"/>
</dbReference>
<comment type="caution">
    <text evidence="13">The sequence shown here is derived from an EMBL/GenBank/DDBJ whole genome shotgun (WGS) entry which is preliminary data.</text>
</comment>
<feature type="transmembrane region" description="Helical" evidence="11">
    <location>
        <begin position="37"/>
        <end position="54"/>
    </location>
</feature>
<evidence type="ECO:0000256" key="9">
    <source>
        <dbReference type="ARBA" id="ARBA00023136"/>
    </source>
</evidence>
<evidence type="ECO:0000259" key="12">
    <source>
        <dbReference type="PROSITE" id="PS52015"/>
    </source>
</evidence>
<dbReference type="RefSeq" id="WP_130059133.1">
    <property type="nucleotide sequence ID" value="NZ_JADNPJ010000006.1"/>
</dbReference>
<evidence type="ECO:0000256" key="11">
    <source>
        <dbReference type="SAM" id="Phobius"/>
    </source>
</evidence>
<dbReference type="Proteomes" id="UP000422221">
    <property type="component" value="Unassembled WGS sequence"/>
</dbReference>
<dbReference type="NCBIfam" id="TIGR01352">
    <property type="entry name" value="tonB_Cterm"/>
    <property type="match status" value="2"/>
</dbReference>
<dbReference type="CDD" id="cd07341">
    <property type="entry name" value="M56_BlaR1_MecR1_like"/>
    <property type="match status" value="1"/>
</dbReference>
<dbReference type="PROSITE" id="PS52015">
    <property type="entry name" value="TONB_CTD"/>
    <property type="match status" value="2"/>
</dbReference>
<evidence type="ECO:0000313" key="13">
    <source>
        <dbReference type="EMBL" id="KAA3765122.1"/>
    </source>
</evidence>
<evidence type="ECO:0000256" key="7">
    <source>
        <dbReference type="ARBA" id="ARBA00022927"/>
    </source>
</evidence>
<dbReference type="Gene3D" id="2.60.40.1120">
    <property type="entry name" value="Carboxypeptidase-like, regulatory domain"/>
    <property type="match status" value="1"/>
</dbReference>
<evidence type="ECO:0000256" key="4">
    <source>
        <dbReference type="ARBA" id="ARBA00022475"/>
    </source>
</evidence>
<comment type="subcellular location">
    <subcellularLocation>
        <location evidence="1">Cell inner membrane</location>
        <topology evidence="1">Single-pass membrane protein</topology>
        <orientation evidence="1">Periplasmic side</orientation>
    </subcellularLocation>
</comment>
<feature type="transmembrane region" description="Helical" evidence="11">
    <location>
        <begin position="102"/>
        <end position="123"/>
    </location>
</feature>
<dbReference type="PANTHER" id="PTHR33446">
    <property type="entry name" value="PROTEIN TONB-RELATED"/>
    <property type="match status" value="1"/>
</dbReference>
<dbReference type="Pfam" id="PF03544">
    <property type="entry name" value="TonB_C"/>
    <property type="match status" value="2"/>
</dbReference>
<evidence type="ECO:0000256" key="3">
    <source>
        <dbReference type="ARBA" id="ARBA00022448"/>
    </source>
</evidence>
<evidence type="ECO:0000256" key="5">
    <source>
        <dbReference type="ARBA" id="ARBA00022519"/>
    </source>
</evidence>
<dbReference type="Pfam" id="PF05569">
    <property type="entry name" value="Peptidase_M56"/>
    <property type="match status" value="1"/>
</dbReference>
<keyword evidence="5" id="KW-0997">Cell inner membrane</keyword>
<feature type="transmembrane region" description="Helical" evidence="11">
    <location>
        <begin position="276"/>
        <end position="296"/>
    </location>
</feature>
<feature type="region of interest" description="Disordered" evidence="10">
    <location>
        <begin position="314"/>
        <end position="337"/>
    </location>
</feature>
<proteinExistence type="inferred from homology"/>
<keyword evidence="4" id="KW-1003">Cell membrane</keyword>
<keyword evidence="7" id="KW-0653">Protein transport</keyword>
<accession>A0A7J4XIM9</accession>
<feature type="transmembrane region" description="Helical" evidence="11">
    <location>
        <begin position="6"/>
        <end position="25"/>
    </location>
</feature>
<dbReference type="SUPFAM" id="SSF49464">
    <property type="entry name" value="Carboxypeptidase regulatory domain-like"/>
    <property type="match status" value="1"/>
</dbReference>
<keyword evidence="8 11" id="KW-1133">Transmembrane helix</keyword>
<dbReference type="EMBL" id="VWMK01000010">
    <property type="protein sequence ID" value="KAA3765122.1"/>
    <property type="molecule type" value="Genomic_DNA"/>
</dbReference>
<dbReference type="SUPFAM" id="SSF74653">
    <property type="entry name" value="TolA/TonB C-terminal domain"/>
    <property type="match status" value="2"/>
</dbReference>
<keyword evidence="9 11" id="KW-0472">Membrane</keyword>
<dbReference type="InterPro" id="IPR008969">
    <property type="entry name" value="CarboxyPept-like_regulatory"/>
</dbReference>
<evidence type="ECO:0000256" key="2">
    <source>
        <dbReference type="ARBA" id="ARBA00006555"/>
    </source>
</evidence>